<evidence type="ECO:0000313" key="5">
    <source>
        <dbReference type="Proteomes" id="UP000281192"/>
    </source>
</evidence>
<dbReference type="AlphaFoldDB" id="A0A2N5CKF1"/>
<dbReference type="PANTHER" id="PTHR34310:SF9">
    <property type="entry name" value="BLR5716 PROTEIN"/>
    <property type="match status" value="1"/>
</dbReference>
<keyword evidence="3" id="KW-0808">Transferase</keyword>
<feature type="domain" description="DUF427" evidence="1">
    <location>
        <begin position="15"/>
        <end position="105"/>
    </location>
</feature>
<accession>A0A2N5CKF1</accession>
<reference evidence="2 5" key="2">
    <citation type="submission" date="2018-01" db="EMBL/GenBank/DDBJ databases">
        <title>Complete genome sequence of Caulobacter flavus RHGG3.</title>
        <authorList>
            <person name="Yang E."/>
        </authorList>
    </citation>
    <scope>NUCLEOTIDE SEQUENCE [LARGE SCALE GENOMIC DNA]</scope>
    <source>
        <strain evidence="2 5">RHGG3</strain>
    </source>
</reference>
<dbReference type="EMBL" id="PJRQ01000057">
    <property type="protein sequence ID" value="PLR05826.1"/>
    <property type="molecule type" value="Genomic_DNA"/>
</dbReference>
<keyword evidence="5" id="KW-1185">Reference proteome</keyword>
<evidence type="ECO:0000313" key="3">
    <source>
        <dbReference type="EMBL" id="PLR05826.1"/>
    </source>
</evidence>
<organism evidence="3 4">
    <name type="scientific">Caulobacter flavus</name>
    <dbReference type="NCBI Taxonomy" id="1679497"/>
    <lineage>
        <taxon>Bacteria</taxon>
        <taxon>Pseudomonadati</taxon>
        <taxon>Pseudomonadota</taxon>
        <taxon>Alphaproteobacteria</taxon>
        <taxon>Caulobacterales</taxon>
        <taxon>Caulobacteraceae</taxon>
        <taxon>Caulobacter</taxon>
    </lineage>
</organism>
<reference evidence="3 4" key="1">
    <citation type="submission" date="2017-12" db="EMBL/GenBank/DDBJ databases">
        <title>The genome sequence of Caulobacter flavus CGMCC1 15093.</title>
        <authorList>
            <person name="Gao J."/>
            <person name="Mao X."/>
            <person name="Sun J."/>
        </authorList>
    </citation>
    <scope>NUCLEOTIDE SEQUENCE [LARGE SCALE GENOMIC DNA]</scope>
    <source>
        <strain evidence="3 4">CGMCC1 15093</strain>
    </source>
</reference>
<dbReference type="KEGG" id="cfh:C1707_16190"/>
<dbReference type="Proteomes" id="UP000281192">
    <property type="component" value="Chromosome"/>
</dbReference>
<evidence type="ECO:0000313" key="4">
    <source>
        <dbReference type="Proteomes" id="UP000234483"/>
    </source>
</evidence>
<dbReference type="PANTHER" id="PTHR34310">
    <property type="entry name" value="DUF427 DOMAIN PROTEIN (AFU_ORTHOLOGUE AFUA_3G02220)"/>
    <property type="match status" value="1"/>
</dbReference>
<dbReference type="RefSeq" id="WP_101715958.1">
    <property type="nucleotide sequence ID" value="NZ_CP026100.1"/>
</dbReference>
<evidence type="ECO:0000313" key="2">
    <source>
        <dbReference type="EMBL" id="AYV47676.1"/>
    </source>
</evidence>
<dbReference type="EMBL" id="CP026100">
    <property type="protein sequence ID" value="AYV47676.1"/>
    <property type="molecule type" value="Genomic_DNA"/>
</dbReference>
<dbReference type="Gene3D" id="2.170.150.40">
    <property type="entry name" value="Domain of unknown function (DUF427)"/>
    <property type="match status" value="1"/>
</dbReference>
<dbReference type="InterPro" id="IPR007361">
    <property type="entry name" value="DUF427"/>
</dbReference>
<name>A0A2N5CKF1_9CAUL</name>
<dbReference type="InterPro" id="IPR038694">
    <property type="entry name" value="DUF427_sf"/>
</dbReference>
<protein>
    <submittedName>
        <fullName evidence="3">Nucleotidyltransferase domain-containing protein</fullName>
    </submittedName>
</protein>
<proteinExistence type="predicted"/>
<dbReference type="GO" id="GO:0016740">
    <property type="term" value="F:transferase activity"/>
    <property type="evidence" value="ECO:0007669"/>
    <property type="project" value="UniProtKB-KW"/>
</dbReference>
<sequence>MIASESLVTLGVRARALFEGHDIADSADVVVVRDPGRAPAYYFPRRDVFMIFLRETGKVTRNADKGEARYFTIYRDQHIVENVAWSYAAPPQAFAAIAGRIAFHPAHVEFQVDGRSSAETQEDDDPEIASA</sequence>
<dbReference type="Proteomes" id="UP000234483">
    <property type="component" value="Unassembled WGS sequence"/>
</dbReference>
<dbReference type="OrthoDB" id="9815163at2"/>
<dbReference type="Pfam" id="PF04248">
    <property type="entry name" value="NTP_transf_9"/>
    <property type="match status" value="1"/>
</dbReference>
<gene>
    <name evidence="2" type="ORF">C1707_16190</name>
    <name evidence="3" type="ORF">CFHF_26790</name>
</gene>
<evidence type="ECO:0000259" key="1">
    <source>
        <dbReference type="Pfam" id="PF04248"/>
    </source>
</evidence>